<dbReference type="PANTHER" id="PTHR32432">
    <property type="entry name" value="CELL DIVISION PROTEIN FTSA-RELATED"/>
    <property type="match status" value="1"/>
</dbReference>
<dbReference type="CDD" id="cd24049">
    <property type="entry name" value="ASKHA_NBD_PilM"/>
    <property type="match status" value="1"/>
</dbReference>
<proteinExistence type="predicted"/>
<reference evidence="1" key="1">
    <citation type="journal article" date="2020" name="mSystems">
        <title>Genome- and Community-Level Interaction Insights into Carbon Utilization and Element Cycling Functions of Hydrothermarchaeota in Hydrothermal Sediment.</title>
        <authorList>
            <person name="Zhou Z."/>
            <person name="Liu Y."/>
            <person name="Xu W."/>
            <person name="Pan J."/>
            <person name="Luo Z.H."/>
            <person name="Li M."/>
        </authorList>
    </citation>
    <scope>NUCLEOTIDE SEQUENCE [LARGE SCALE GENOMIC DNA]</scope>
    <source>
        <strain evidence="1">SpSt-1219</strain>
    </source>
</reference>
<dbReference type="Pfam" id="PF11104">
    <property type="entry name" value="PilM_2"/>
    <property type="match status" value="1"/>
</dbReference>
<organism evidence="1">
    <name type="scientific">candidate division WWE3 bacterium</name>
    <dbReference type="NCBI Taxonomy" id="2053526"/>
    <lineage>
        <taxon>Bacteria</taxon>
        <taxon>Katanobacteria</taxon>
    </lineage>
</organism>
<feature type="non-terminal residue" evidence="1">
    <location>
        <position position="235"/>
    </location>
</feature>
<dbReference type="InterPro" id="IPR043129">
    <property type="entry name" value="ATPase_NBD"/>
</dbReference>
<dbReference type="Proteomes" id="UP000886066">
    <property type="component" value="Unassembled WGS sequence"/>
</dbReference>
<dbReference type="InterPro" id="IPR005883">
    <property type="entry name" value="PilM"/>
</dbReference>
<dbReference type="InterPro" id="IPR050696">
    <property type="entry name" value="FtsA/MreB"/>
</dbReference>
<sequence length="235" mass="26653">MSALGLHLKPNGVSAVEIDSNKDSFTLIYSDSREFADFHLDINNSDSIFKYTDKLKEFFYDNKFKTTQVICSLPQNEVFVRTIKVPPMSKKDLDNFIKYESSQYIPLPIEEVTLGYEQMPTDVMDKEKISVLLVAAKKTTVQKYIQIVKQVGLIPLAMEPESLAMTRALGYDRGEGYAELVVDIGIDETLIILSYKSYVVLTRTLPVGDTLLTKTLAQQFNLDTEQANEYKKTYG</sequence>
<dbReference type="Gene3D" id="3.30.420.40">
    <property type="match status" value="1"/>
</dbReference>
<dbReference type="EMBL" id="DSDM01000075">
    <property type="protein sequence ID" value="HDQ88752.1"/>
    <property type="molecule type" value="Genomic_DNA"/>
</dbReference>
<evidence type="ECO:0008006" key="2">
    <source>
        <dbReference type="Google" id="ProtNLM"/>
    </source>
</evidence>
<gene>
    <name evidence="1" type="ORF">ENN92_01230</name>
</gene>
<protein>
    <recommendedName>
        <fullName evidence="2">Type IV pilus assembly protein PilM</fullName>
    </recommendedName>
</protein>
<comment type="caution">
    <text evidence="1">The sequence shown here is derived from an EMBL/GenBank/DDBJ whole genome shotgun (WGS) entry which is preliminary data.</text>
</comment>
<dbReference type="SUPFAM" id="SSF53067">
    <property type="entry name" value="Actin-like ATPase domain"/>
    <property type="match status" value="2"/>
</dbReference>
<accession>A0A7C1HHL3</accession>
<evidence type="ECO:0000313" key="1">
    <source>
        <dbReference type="EMBL" id="HDQ88752.1"/>
    </source>
</evidence>
<name>A0A7C1HHL3_UNCKA</name>
<dbReference type="PANTHER" id="PTHR32432:SF3">
    <property type="entry name" value="ETHANOLAMINE UTILIZATION PROTEIN EUTJ"/>
    <property type="match status" value="1"/>
</dbReference>
<dbReference type="AlphaFoldDB" id="A0A7C1HHL3"/>
<dbReference type="Gene3D" id="3.30.1490.300">
    <property type="match status" value="1"/>
</dbReference>